<proteinExistence type="predicted"/>
<dbReference type="SUPFAM" id="SSF47923">
    <property type="entry name" value="Ypt/Rab-GAP domain of gyp1p"/>
    <property type="match status" value="2"/>
</dbReference>
<dbReference type="PROSITE" id="PS50086">
    <property type="entry name" value="TBC_RABGAP"/>
    <property type="match status" value="1"/>
</dbReference>
<evidence type="ECO:0000259" key="3">
    <source>
        <dbReference type="PROSITE" id="PS50086"/>
    </source>
</evidence>
<evidence type="ECO:0000313" key="4">
    <source>
        <dbReference type="EMBL" id="KAF8711046.1"/>
    </source>
</evidence>
<feature type="region of interest" description="Disordered" evidence="2">
    <location>
        <begin position="814"/>
        <end position="849"/>
    </location>
</feature>
<dbReference type="AlphaFoldDB" id="A0A8H7HZL2"/>
<dbReference type="GO" id="GO:0005096">
    <property type="term" value="F:GTPase activator activity"/>
    <property type="evidence" value="ECO:0007669"/>
    <property type="project" value="UniProtKB-KW"/>
</dbReference>
<feature type="compositionally biased region" description="Low complexity" evidence="2">
    <location>
        <begin position="307"/>
        <end position="321"/>
    </location>
</feature>
<feature type="non-terminal residue" evidence="4">
    <location>
        <position position="868"/>
    </location>
</feature>
<dbReference type="FunFam" id="1.10.472.80:FF:000077">
    <property type="entry name" value="TBC1 domain family member"/>
    <property type="match status" value="1"/>
</dbReference>
<feature type="region of interest" description="Disordered" evidence="2">
    <location>
        <begin position="294"/>
        <end position="338"/>
    </location>
</feature>
<gene>
    <name evidence="4" type="ORF">RHS03_02250</name>
</gene>
<evidence type="ECO:0000256" key="2">
    <source>
        <dbReference type="SAM" id="MobiDB-lite"/>
    </source>
</evidence>
<dbReference type="Gene3D" id="1.10.472.80">
    <property type="entry name" value="Ypt/Rab-GAP domain of gyp1p, domain 3"/>
    <property type="match status" value="1"/>
</dbReference>
<accession>A0A8H7HZL2</accession>
<dbReference type="PANTHER" id="PTHR22957:SF502">
    <property type="entry name" value="SMALL G PROTEIN SIGNALING MODULATOR 2-RELATED"/>
    <property type="match status" value="1"/>
</dbReference>
<dbReference type="Gene3D" id="1.10.8.270">
    <property type="entry name" value="putative rabgap domain of human tbc1 domain family member 14 like domains"/>
    <property type="match status" value="1"/>
</dbReference>
<evidence type="ECO:0000256" key="1">
    <source>
        <dbReference type="ARBA" id="ARBA00022468"/>
    </source>
</evidence>
<dbReference type="Pfam" id="PF00566">
    <property type="entry name" value="RabGAP-TBC"/>
    <property type="match status" value="1"/>
</dbReference>
<dbReference type="PANTHER" id="PTHR22957">
    <property type="entry name" value="TBC1 DOMAIN FAMILY MEMBER GTPASE-ACTIVATING PROTEIN"/>
    <property type="match status" value="1"/>
</dbReference>
<protein>
    <submittedName>
        <fullName evidence="4">RabGAP TBC</fullName>
    </submittedName>
</protein>
<reference evidence="4" key="1">
    <citation type="submission" date="2020-09" db="EMBL/GenBank/DDBJ databases">
        <title>Comparative genome analyses of four rice-infecting Rhizoctonia solani isolates reveal extensive enrichment of homogalacturonan modification genes.</title>
        <authorList>
            <person name="Lee D.-Y."/>
            <person name="Jeon J."/>
            <person name="Kim K.-T."/>
            <person name="Cheong K."/>
            <person name="Song H."/>
            <person name="Choi G."/>
            <person name="Ko J."/>
            <person name="Opiyo S.O."/>
            <person name="Zuo S."/>
            <person name="Madhav S."/>
            <person name="Lee Y.-H."/>
            <person name="Wang G.-L."/>
        </authorList>
    </citation>
    <scope>NUCLEOTIDE SEQUENCE</scope>
    <source>
        <strain evidence="4">AG1-IA WGL</strain>
    </source>
</reference>
<name>A0A8H7HZL2_9AGAM</name>
<dbReference type="EMBL" id="JACYCD010000047">
    <property type="protein sequence ID" value="KAF8711046.1"/>
    <property type="molecule type" value="Genomic_DNA"/>
</dbReference>
<dbReference type="OrthoDB" id="10264062at2759"/>
<feature type="region of interest" description="Disordered" evidence="2">
    <location>
        <begin position="1"/>
        <end position="38"/>
    </location>
</feature>
<sequence length="868" mass="98003">MTGTPGSPRSIDDDFTHITNSMVSIKPPSPPVETEAERDEQAKYRLVYSKSKVYVHPTAYARDNIPGFISIVKRDAISPTYFLAWVPETLLGERGNDEWSKFLRVEAEYGSGGHSLDEEEDAVIIKPPIPKGESYAFSIPLSSIYSAVVQLPTISSWCEFSWLFHGASHMVGLRAKAELRLIPMDPQAALLTIPLSDGSMTFNLTSGATLQTIYFHDEESRSISQLTPKNRAASGIASWGGEDLLQRLKSYCHILKSSLQPNLFLFDPSKPDIEAHTMVLFDDDAADLIMAQSTDSPIPHHRRPNRPSRSSGSSSGSVPSPRLTPNGSPAPFPNPRYSTRTSVLHETLPVYPPTSFAPLTSPSRNSLLQSFSQLTRATRHAAQQILSHPLAQPIVPHLPSPMQSFVNASGEWAGLLEKGGMGEFESARVYLARWARVVAEEGERARRREVRVVGGSGNEREEGELGVFELLAKSANLPTPKSTRNPKNAIDKDTWLGWFDETGRPTISEEDMRKEVFRRGFSTLEARRLAWPSVLNVLPWDTDQQTRENMWAEKKALYEEIKGQWFEVEEVLKRPEVAEERHRVDVDVRRTDRTQPLFALPSDQAANENAAQAASNEHVDRLGVILLTYNFYEKELGYVQGMSDLCAPIYVVCGADEVKTFWCFVEVMEHMKQNFLRDQSGMKKQLLTLQQLLAIMDPELYRHLERADALNLFFCFRWVLIAFKREFPFDDVLRLWEVLWTNYYTNQFVLFVALAVLESHRDVIMRYLVEFDEILKYCNDLSMTIELDSSLAQAEVLFLSFQQIVADIDRRQAEQGLSSSPEGLRRRRGDSRPGSPISLPAGASEEDRTRAALSMSLISDNLRELLKR</sequence>
<dbReference type="InterPro" id="IPR000195">
    <property type="entry name" value="Rab-GAP-TBC_dom"/>
</dbReference>
<comment type="caution">
    <text evidence="4">The sequence shown here is derived from an EMBL/GenBank/DDBJ whole genome shotgun (WGS) entry which is preliminary data.</text>
</comment>
<organism evidence="4 5">
    <name type="scientific">Rhizoctonia solani</name>
    <dbReference type="NCBI Taxonomy" id="456999"/>
    <lineage>
        <taxon>Eukaryota</taxon>
        <taxon>Fungi</taxon>
        <taxon>Dikarya</taxon>
        <taxon>Basidiomycota</taxon>
        <taxon>Agaricomycotina</taxon>
        <taxon>Agaricomycetes</taxon>
        <taxon>Cantharellales</taxon>
        <taxon>Ceratobasidiaceae</taxon>
        <taxon>Rhizoctonia</taxon>
    </lineage>
</organism>
<dbReference type="SMART" id="SM00164">
    <property type="entry name" value="TBC"/>
    <property type="match status" value="1"/>
</dbReference>
<dbReference type="InterPro" id="IPR035969">
    <property type="entry name" value="Rab-GAP_TBC_sf"/>
</dbReference>
<evidence type="ECO:0000313" key="5">
    <source>
        <dbReference type="Proteomes" id="UP000602905"/>
    </source>
</evidence>
<keyword evidence="1" id="KW-0343">GTPase activation</keyword>
<feature type="domain" description="Rab-GAP TBC" evidence="3">
    <location>
        <begin position="521"/>
        <end position="743"/>
    </location>
</feature>
<dbReference type="Proteomes" id="UP000602905">
    <property type="component" value="Unassembled WGS sequence"/>
</dbReference>